<dbReference type="Pfam" id="PF00118">
    <property type="entry name" value="Cpn60_TCP1"/>
    <property type="match status" value="1"/>
</dbReference>
<dbReference type="KEGG" id="lak:106169740"/>
<accession>A0A1S3J303</accession>
<dbReference type="STRING" id="7574.A0A1S3J303"/>
<dbReference type="SUPFAM" id="SSF48592">
    <property type="entry name" value="GroEL equatorial domain-like"/>
    <property type="match status" value="1"/>
</dbReference>
<dbReference type="Proteomes" id="UP000085678">
    <property type="component" value="Unplaced"/>
</dbReference>
<dbReference type="Gene3D" id="1.10.560.10">
    <property type="entry name" value="GroEL-like equatorial domain"/>
    <property type="match status" value="1"/>
</dbReference>
<dbReference type="Gene3D" id="3.50.7.10">
    <property type="entry name" value="GroEL"/>
    <property type="match status" value="1"/>
</dbReference>
<dbReference type="InterPro" id="IPR042619">
    <property type="entry name" value="BBS10"/>
</dbReference>
<gene>
    <name evidence="2" type="primary">LOC106169740</name>
</gene>
<proteinExistence type="predicted"/>
<dbReference type="OrthoDB" id="9393833at2759"/>
<dbReference type="InterPro" id="IPR027409">
    <property type="entry name" value="GroEL-like_apical_dom_sf"/>
</dbReference>
<organism evidence="1 2">
    <name type="scientific">Lingula anatina</name>
    <name type="common">Brachiopod</name>
    <name type="synonym">Lingula unguis</name>
    <dbReference type="NCBI Taxonomy" id="7574"/>
    <lineage>
        <taxon>Eukaryota</taxon>
        <taxon>Metazoa</taxon>
        <taxon>Spiralia</taxon>
        <taxon>Lophotrochozoa</taxon>
        <taxon>Brachiopoda</taxon>
        <taxon>Linguliformea</taxon>
        <taxon>Lingulata</taxon>
        <taxon>Lingulida</taxon>
        <taxon>Linguloidea</taxon>
        <taxon>Lingulidae</taxon>
        <taxon>Lingula</taxon>
    </lineage>
</organism>
<dbReference type="PANTHER" id="PTHR14667:SF2">
    <property type="entry name" value="BARDET-BIEDL SYNDROME 10 PROTEIN"/>
    <property type="match status" value="1"/>
</dbReference>
<dbReference type="RefSeq" id="XP_013404797.1">
    <property type="nucleotide sequence ID" value="XM_013549343.1"/>
</dbReference>
<name>A0A1S3J303_LINAN</name>
<dbReference type="OMA" id="HAPSHTD"/>
<reference evidence="2" key="1">
    <citation type="submission" date="2025-08" db="UniProtKB">
        <authorList>
            <consortium name="RefSeq"/>
        </authorList>
    </citation>
    <scope>IDENTIFICATION</scope>
    <source>
        <tissue evidence="2">Gonads</tissue>
    </source>
</reference>
<dbReference type="InParanoid" id="A0A1S3J303"/>
<dbReference type="AlphaFoldDB" id="A0A1S3J303"/>
<evidence type="ECO:0000313" key="1">
    <source>
        <dbReference type="Proteomes" id="UP000085678"/>
    </source>
</evidence>
<protein>
    <submittedName>
        <fullName evidence="2">Bardet-Biedl syndrome 10 protein homolog</fullName>
    </submittedName>
</protein>
<dbReference type="SUPFAM" id="SSF52029">
    <property type="entry name" value="GroEL apical domain-like"/>
    <property type="match status" value="1"/>
</dbReference>
<keyword evidence="1" id="KW-1185">Reference proteome</keyword>
<sequence length="637" mass="69676">MAASVSLDLGKLVSITQTLENIFYQSFGPNALLTTVLPSTGKVMVTSDGASILTSLQLDHPVARMVCSSALAHHCFTGDGTKTFIFMVAEALRSTLRRAKKVKNGCSGSEKPHISQFVIEVTQALGYIVSDILPNYVFPQLERYATATKLTGDMTETTHEMTLKVLQTSMLGKAPLEVSSHFSHLLSKFISSIGNSHNVLDKVLYLIDNFPTVTMEISNDNYSYSQIIPGVLLPKKSVTLIDSLLQTSNIKFILLECSLEGDQDEQTDLPPGVLQVSGYHGFQQALQWKEQTVRRILQHYANSGVQLIITSWAVSELVMSICRAVGMAAIGAIPLEDMERLAAAADVIMVHETHYVLSEENIATIKSLKDVVCGGQNFMQLELKTVSAVACADTLVICGPTPGLSRQYSNMVLNGLKCLRMWLQPLNFSHTAEENMNRKRKYDCTSEDQLDSTEALVQNAAVEHLHKKFKGMQLACDHKQLSDPDLPDVLSDSSLLETKLASFGSAKHHLAALSMPPGGSIEFIIHSSLENAKCCYSDPGIQTACQIIQDAVLSVPQKIHENSYLSASGRHAFIQAKLEALDKVSVGKIPCIHYQTGAVWTDSEGCEPVASKMVLLCHVIELLQQLLRLDAIVSVKL</sequence>
<dbReference type="GeneID" id="106169740"/>
<evidence type="ECO:0000313" key="2">
    <source>
        <dbReference type="RefSeq" id="XP_013404797.1"/>
    </source>
</evidence>
<dbReference type="InterPro" id="IPR002423">
    <property type="entry name" value="Cpn60/GroEL/TCP-1"/>
</dbReference>
<dbReference type="GO" id="GO:0051131">
    <property type="term" value="P:chaperone-mediated protein complex assembly"/>
    <property type="evidence" value="ECO:0007669"/>
    <property type="project" value="InterPro"/>
</dbReference>
<dbReference type="GO" id="GO:0005524">
    <property type="term" value="F:ATP binding"/>
    <property type="evidence" value="ECO:0007669"/>
    <property type="project" value="InterPro"/>
</dbReference>
<dbReference type="PANTHER" id="PTHR14667">
    <property type="entry name" value="BARDET-BIEDL SYNDROME 10 PROTEIN"/>
    <property type="match status" value="1"/>
</dbReference>
<dbReference type="InterPro" id="IPR027413">
    <property type="entry name" value="GROEL-like_equatorial_sf"/>
</dbReference>